<dbReference type="AlphaFoldDB" id="A0A2K8YYV8"/>
<accession>A0A2K8YYV8</accession>
<protein>
    <submittedName>
        <fullName evidence="1">Uncharacterized protein</fullName>
    </submittedName>
</protein>
<keyword evidence="2" id="KW-1185">Reference proteome</keyword>
<organism evidence="1 2">
    <name type="scientific">Spirosoma pollinicola</name>
    <dbReference type="NCBI Taxonomy" id="2057025"/>
    <lineage>
        <taxon>Bacteria</taxon>
        <taxon>Pseudomonadati</taxon>
        <taxon>Bacteroidota</taxon>
        <taxon>Cytophagia</taxon>
        <taxon>Cytophagales</taxon>
        <taxon>Cytophagaceae</taxon>
        <taxon>Spirosoma</taxon>
    </lineage>
</organism>
<gene>
    <name evidence="1" type="ORF">CWM47_13805</name>
</gene>
<evidence type="ECO:0000313" key="2">
    <source>
        <dbReference type="Proteomes" id="UP000232883"/>
    </source>
</evidence>
<dbReference type="RefSeq" id="WP_100988528.1">
    <property type="nucleotide sequence ID" value="NZ_CP025096.1"/>
</dbReference>
<dbReference type="KEGG" id="spir:CWM47_13805"/>
<sequence length="113" mass="11862">MRSVAGDILLPPTSPASTASYVLIEVRDVSEVDAPSVVVAQQRLTGISLQPGGHIHFHLQAPEVAPNRSLALRVHISLDGSEPAKPGDLLSTSRYAVPSLGEQTSMTVSVVVI</sequence>
<proteinExistence type="predicted"/>
<dbReference type="EMBL" id="CP025096">
    <property type="protein sequence ID" value="AUD02812.1"/>
    <property type="molecule type" value="Genomic_DNA"/>
</dbReference>
<reference evidence="1 2" key="1">
    <citation type="submission" date="2017-11" db="EMBL/GenBank/DDBJ databases">
        <title>Taxonomic description and genome sequences of Spirosoma HA7 sp. nov., isolated from pollen microhabitat of Corylus avellana.</title>
        <authorList>
            <person name="Ambika Manirajan B."/>
            <person name="Suarez C."/>
            <person name="Ratering S."/>
            <person name="Geissler-Plaum R."/>
            <person name="Cardinale M."/>
            <person name="Sylvia S."/>
        </authorList>
    </citation>
    <scope>NUCLEOTIDE SEQUENCE [LARGE SCALE GENOMIC DNA]</scope>
    <source>
        <strain evidence="1 2">HA7</strain>
    </source>
</reference>
<dbReference type="OrthoDB" id="3690532at2"/>
<evidence type="ECO:0000313" key="1">
    <source>
        <dbReference type="EMBL" id="AUD02812.1"/>
    </source>
</evidence>
<name>A0A2K8YYV8_9BACT</name>
<dbReference type="Proteomes" id="UP000232883">
    <property type="component" value="Chromosome"/>
</dbReference>